<dbReference type="Proteomes" id="UP001152888">
    <property type="component" value="Unassembled WGS sequence"/>
</dbReference>
<dbReference type="EMBL" id="CAKOFQ010006692">
    <property type="protein sequence ID" value="CAH1961156.1"/>
    <property type="molecule type" value="Genomic_DNA"/>
</dbReference>
<dbReference type="AlphaFoldDB" id="A0A9P0JTS0"/>
<organism evidence="1 2">
    <name type="scientific">Acanthoscelides obtectus</name>
    <name type="common">Bean weevil</name>
    <name type="synonym">Bruchus obtectus</name>
    <dbReference type="NCBI Taxonomy" id="200917"/>
    <lineage>
        <taxon>Eukaryota</taxon>
        <taxon>Metazoa</taxon>
        <taxon>Ecdysozoa</taxon>
        <taxon>Arthropoda</taxon>
        <taxon>Hexapoda</taxon>
        <taxon>Insecta</taxon>
        <taxon>Pterygota</taxon>
        <taxon>Neoptera</taxon>
        <taxon>Endopterygota</taxon>
        <taxon>Coleoptera</taxon>
        <taxon>Polyphaga</taxon>
        <taxon>Cucujiformia</taxon>
        <taxon>Chrysomeloidea</taxon>
        <taxon>Chrysomelidae</taxon>
        <taxon>Bruchinae</taxon>
        <taxon>Bruchini</taxon>
        <taxon>Acanthoscelides</taxon>
    </lineage>
</organism>
<comment type="caution">
    <text evidence="1">The sequence shown here is derived from an EMBL/GenBank/DDBJ whole genome shotgun (WGS) entry which is preliminary data.</text>
</comment>
<sequence length="103" mass="12675">MEVSIEIQLQYKDKSFKTQVLLERYIQLVEDDATLSQFVEELYHENFPNMGLLEAKTKFIWDKNSIKFMLRMRLISHHHQSWISQLAEWMNWKKIYVEYYLPE</sequence>
<evidence type="ECO:0000313" key="2">
    <source>
        <dbReference type="Proteomes" id="UP001152888"/>
    </source>
</evidence>
<name>A0A9P0JTS0_ACAOB</name>
<gene>
    <name evidence="1" type="ORF">ACAOBT_LOCUS4001</name>
</gene>
<reference evidence="1" key="1">
    <citation type="submission" date="2022-03" db="EMBL/GenBank/DDBJ databases">
        <authorList>
            <person name="Sayadi A."/>
        </authorList>
    </citation>
    <scope>NUCLEOTIDE SEQUENCE</scope>
</reference>
<keyword evidence="2" id="KW-1185">Reference proteome</keyword>
<protein>
    <submittedName>
        <fullName evidence="1">Uncharacterized protein</fullName>
    </submittedName>
</protein>
<accession>A0A9P0JTS0</accession>
<proteinExistence type="predicted"/>
<evidence type="ECO:0000313" key="1">
    <source>
        <dbReference type="EMBL" id="CAH1961156.1"/>
    </source>
</evidence>